<proteinExistence type="predicted"/>
<comment type="caution">
    <text evidence="2">The sequence shown here is derived from an EMBL/GenBank/DDBJ whole genome shotgun (WGS) entry which is preliminary data.</text>
</comment>
<evidence type="ECO:0000313" key="2">
    <source>
        <dbReference type="EMBL" id="GFO49607.1"/>
    </source>
</evidence>
<organism evidence="2 3">
    <name type="scientific">Plakobranchus ocellatus</name>
    <dbReference type="NCBI Taxonomy" id="259542"/>
    <lineage>
        <taxon>Eukaryota</taxon>
        <taxon>Metazoa</taxon>
        <taxon>Spiralia</taxon>
        <taxon>Lophotrochozoa</taxon>
        <taxon>Mollusca</taxon>
        <taxon>Gastropoda</taxon>
        <taxon>Heterobranchia</taxon>
        <taxon>Euthyneura</taxon>
        <taxon>Panpulmonata</taxon>
        <taxon>Sacoglossa</taxon>
        <taxon>Placobranchoidea</taxon>
        <taxon>Plakobranchidae</taxon>
        <taxon>Plakobranchus</taxon>
    </lineage>
</organism>
<reference evidence="2 3" key="1">
    <citation type="journal article" date="2021" name="Elife">
        <title>Chloroplast acquisition without the gene transfer in kleptoplastic sea slugs, Plakobranchus ocellatus.</title>
        <authorList>
            <person name="Maeda T."/>
            <person name="Takahashi S."/>
            <person name="Yoshida T."/>
            <person name="Shimamura S."/>
            <person name="Takaki Y."/>
            <person name="Nagai Y."/>
            <person name="Toyoda A."/>
            <person name="Suzuki Y."/>
            <person name="Arimoto A."/>
            <person name="Ishii H."/>
            <person name="Satoh N."/>
            <person name="Nishiyama T."/>
            <person name="Hasebe M."/>
            <person name="Maruyama T."/>
            <person name="Minagawa J."/>
            <person name="Obokata J."/>
            <person name="Shigenobu S."/>
        </authorList>
    </citation>
    <scope>NUCLEOTIDE SEQUENCE [LARGE SCALE GENOMIC DNA]</scope>
</reference>
<evidence type="ECO:0000256" key="1">
    <source>
        <dbReference type="SAM" id="MobiDB-lite"/>
    </source>
</evidence>
<name>A0AAV4DZ30_9GAST</name>
<feature type="region of interest" description="Disordered" evidence="1">
    <location>
        <begin position="62"/>
        <end position="107"/>
    </location>
</feature>
<dbReference type="AlphaFoldDB" id="A0AAV4DZ30"/>
<keyword evidence="3" id="KW-1185">Reference proteome</keyword>
<protein>
    <submittedName>
        <fullName evidence="2">Uncharacterized protein</fullName>
    </submittedName>
</protein>
<dbReference type="EMBL" id="BLXT01008494">
    <property type="protein sequence ID" value="GFO49607.1"/>
    <property type="molecule type" value="Genomic_DNA"/>
</dbReference>
<gene>
    <name evidence="2" type="ORF">PoB_007611200</name>
</gene>
<sequence length="107" mass="11454">MNGLVVRAATVNRIMCVQKMAPPFRLSNRVTNVPPDCYTQRINPSNALGWIKVAPDQDVWVSSRSQQGDLRLSGPPLGQVTSGGPRARNESVSGGLRASALSAVPRT</sequence>
<dbReference type="Proteomes" id="UP000735302">
    <property type="component" value="Unassembled WGS sequence"/>
</dbReference>
<accession>A0AAV4DZ30</accession>
<evidence type="ECO:0000313" key="3">
    <source>
        <dbReference type="Proteomes" id="UP000735302"/>
    </source>
</evidence>